<evidence type="ECO:0000313" key="2">
    <source>
        <dbReference type="EMBL" id="KAF2757375.1"/>
    </source>
</evidence>
<dbReference type="AlphaFoldDB" id="A0A6A6W492"/>
<feature type="compositionally biased region" description="Basic residues" evidence="1">
    <location>
        <begin position="229"/>
        <end position="238"/>
    </location>
</feature>
<feature type="compositionally biased region" description="Basic and acidic residues" evidence="1">
    <location>
        <begin position="165"/>
        <end position="187"/>
    </location>
</feature>
<dbReference type="PANTHER" id="PTHR40132:SF1">
    <property type="entry name" value="PRE-MRNA-SPLICING FACTOR 38B"/>
    <property type="match status" value="1"/>
</dbReference>
<organism evidence="2 3">
    <name type="scientific">Pseudovirgaria hyperparasitica</name>
    <dbReference type="NCBI Taxonomy" id="470096"/>
    <lineage>
        <taxon>Eukaryota</taxon>
        <taxon>Fungi</taxon>
        <taxon>Dikarya</taxon>
        <taxon>Ascomycota</taxon>
        <taxon>Pezizomycotina</taxon>
        <taxon>Dothideomycetes</taxon>
        <taxon>Dothideomycetes incertae sedis</taxon>
        <taxon>Acrospermales</taxon>
        <taxon>Acrospermaceae</taxon>
        <taxon>Pseudovirgaria</taxon>
    </lineage>
</organism>
<feature type="region of interest" description="Disordered" evidence="1">
    <location>
        <begin position="65"/>
        <end position="277"/>
    </location>
</feature>
<dbReference type="OrthoDB" id="2431475at2759"/>
<dbReference type="EMBL" id="ML996573">
    <property type="protein sequence ID" value="KAF2757375.1"/>
    <property type="molecule type" value="Genomic_DNA"/>
</dbReference>
<dbReference type="Proteomes" id="UP000799437">
    <property type="component" value="Unassembled WGS sequence"/>
</dbReference>
<keyword evidence="3" id="KW-1185">Reference proteome</keyword>
<proteinExistence type="predicted"/>
<gene>
    <name evidence="2" type="ORF">EJ05DRAFT_476644</name>
</gene>
<evidence type="ECO:0000256" key="1">
    <source>
        <dbReference type="SAM" id="MobiDB-lite"/>
    </source>
</evidence>
<dbReference type="GeneID" id="54485133"/>
<protein>
    <recommendedName>
        <fullName evidence="4">Pre-mRNA-splicing factor 38B</fullName>
    </recommendedName>
</protein>
<feature type="compositionally biased region" description="Basic residues" evidence="1">
    <location>
        <begin position="155"/>
        <end position="164"/>
    </location>
</feature>
<sequence>MPADELDDDTVANLLKEDAKTAGASFGFLSSRPSSQAPKPNTRFLRNIIRETNTHNAALLAREAEESRARLKRLRKDPHPRISGRKIEDVASRDHQSTKRRRHESPDVKDVRSDAHRHGSSSHKRSRRDDREGNDGFRGRDSRRERNEPSDDRRGHRSQRTHRRDRTDKTASDRHRDEKYASSSHDHNKSRRRRSHSKERSRTRSPRRRKRHQSRSRSRTRSQSPSASHHPRISRKKGQLPTEPDSDSDPLEAIVGPMPVSEPTIKSKGRGAYKNSSAMDTHFSKSYDPSADVHINSDLEDDWDMALEALRDRQRWHQQGAERLRSAGFTEDEIRKWEKGGEKTEDDVRWAKKGEGREWDRGKVVDDAGDINVKVEWGRLKGT</sequence>
<accession>A0A6A6W492</accession>
<feature type="compositionally biased region" description="Basic and acidic residues" evidence="1">
    <location>
        <begin position="77"/>
        <end position="97"/>
    </location>
</feature>
<evidence type="ECO:0008006" key="4">
    <source>
        <dbReference type="Google" id="ProtNLM"/>
    </source>
</evidence>
<dbReference type="RefSeq" id="XP_033599826.1">
    <property type="nucleotide sequence ID" value="XM_033744079.1"/>
</dbReference>
<feature type="compositionally biased region" description="Basic and acidic residues" evidence="1">
    <location>
        <begin position="127"/>
        <end position="154"/>
    </location>
</feature>
<reference evidence="2" key="1">
    <citation type="journal article" date="2020" name="Stud. Mycol.">
        <title>101 Dothideomycetes genomes: a test case for predicting lifestyles and emergence of pathogens.</title>
        <authorList>
            <person name="Haridas S."/>
            <person name="Albert R."/>
            <person name="Binder M."/>
            <person name="Bloem J."/>
            <person name="Labutti K."/>
            <person name="Salamov A."/>
            <person name="Andreopoulos B."/>
            <person name="Baker S."/>
            <person name="Barry K."/>
            <person name="Bills G."/>
            <person name="Bluhm B."/>
            <person name="Cannon C."/>
            <person name="Castanera R."/>
            <person name="Culley D."/>
            <person name="Daum C."/>
            <person name="Ezra D."/>
            <person name="Gonzalez J."/>
            <person name="Henrissat B."/>
            <person name="Kuo A."/>
            <person name="Liang C."/>
            <person name="Lipzen A."/>
            <person name="Lutzoni F."/>
            <person name="Magnuson J."/>
            <person name="Mondo S."/>
            <person name="Nolan M."/>
            <person name="Ohm R."/>
            <person name="Pangilinan J."/>
            <person name="Park H.-J."/>
            <person name="Ramirez L."/>
            <person name="Alfaro M."/>
            <person name="Sun H."/>
            <person name="Tritt A."/>
            <person name="Yoshinaga Y."/>
            <person name="Zwiers L.-H."/>
            <person name="Turgeon B."/>
            <person name="Goodwin S."/>
            <person name="Spatafora J."/>
            <person name="Crous P."/>
            <person name="Grigoriev I."/>
        </authorList>
    </citation>
    <scope>NUCLEOTIDE SEQUENCE</scope>
    <source>
        <strain evidence="2">CBS 121739</strain>
    </source>
</reference>
<evidence type="ECO:0000313" key="3">
    <source>
        <dbReference type="Proteomes" id="UP000799437"/>
    </source>
</evidence>
<name>A0A6A6W492_9PEZI</name>
<dbReference type="PANTHER" id="PTHR40132">
    <property type="entry name" value="PRE-MRNA-SPLICING FACTOR 38B"/>
    <property type="match status" value="1"/>
</dbReference>
<feature type="compositionally biased region" description="Basic residues" evidence="1">
    <location>
        <begin position="188"/>
        <end position="220"/>
    </location>
</feature>
<feature type="compositionally biased region" description="Basic and acidic residues" evidence="1">
    <location>
        <begin position="104"/>
        <end position="117"/>
    </location>
</feature>